<protein>
    <recommendedName>
        <fullName evidence="1">CYTH domain-containing protein</fullName>
    </recommendedName>
</protein>
<dbReference type="AlphaFoldDB" id="A0A382IQE5"/>
<dbReference type="InterPro" id="IPR033469">
    <property type="entry name" value="CYTH-like_dom_sf"/>
</dbReference>
<dbReference type="PANTHER" id="PTHR40114:SF1">
    <property type="entry name" value="SLR0698 PROTEIN"/>
    <property type="match status" value="1"/>
</dbReference>
<dbReference type="InterPro" id="IPR012042">
    <property type="entry name" value="NeuTTM/CthTTM-like"/>
</dbReference>
<dbReference type="CDD" id="cd07891">
    <property type="entry name" value="CYTH-like_CthTTM-like_1"/>
    <property type="match status" value="1"/>
</dbReference>
<dbReference type="Pfam" id="PF01928">
    <property type="entry name" value="CYTH"/>
    <property type="match status" value="1"/>
</dbReference>
<evidence type="ECO:0000259" key="1">
    <source>
        <dbReference type="PROSITE" id="PS51707"/>
    </source>
</evidence>
<dbReference type="PANTHER" id="PTHR40114">
    <property type="entry name" value="SLR0698 PROTEIN"/>
    <property type="match status" value="1"/>
</dbReference>
<dbReference type="SUPFAM" id="SSF55154">
    <property type="entry name" value="CYTH-like phosphatases"/>
    <property type="match status" value="1"/>
</dbReference>
<accession>A0A382IQE5</accession>
<gene>
    <name evidence="2" type="ORF">METZ01_LOCUS254632</name>
</gene>
<dbReference type="SMART" id="SM01118">
    <property type="entry name" value="CYTH"/>
    <property type="match status" value="1"/>
</dbReference>
<dbReference type="InterPro" id="IPR023577">
    <property type="entry name" value="CYTH_domain"/>
</dbReference>
<proteinExistence type="predicted"/>
<dbReference type="Gene3D" id="2.40.320.10">
    <property type="entry name" value="Hypothetical Protein Pfu-838710-001"/>
    <property type="match status" value="1"/>
</dbReference>
<dbReference type="PROSITE" id="PS51707">
    <property type="entry name" value="CYTH"/>
    <property type="match status" value="1"/>
</dbReference>
<evidence type="ECO:0000313" key="2">
    <source>
        <dbReference type="EMBL" id="SVC01778.1"/>
    </source>
</evidence>
<reference evidence="2" key="1">
    <citation type="submission" date="2018-05" db="EMBL/GenBank/DDBJ databases">
        <authorList>
            <person name="Lanie J.A."/>
            <person name="Ng W.-L."/>
            <person name="Kazmierczak K.M."/>
            <person name="Andrzejewski T.M."/>
            <person name="Davidsen T.M."/>
            <person name="Wayne K.J."/>
            <person name="Tettelin H."/>
            <person name="Glass J.I."/>
            <person name="Rusch D."/>
            <person name="Podicherti R."/>
            <person name="Tsui H.-C.T."/>
            <person name="Winkler M.E."/>
        </authorList>
    </citation>
    <scope>NUCLEOTIDE SEQUENCE</scope>
</reference>
<dbReference type="PIRSF" id="PIRSF016487">
    <property type="entry name" value="CYTH_UCP016487"/>
    <property type="match status" value="1"/>
</dbReference>
<name>A0A382IQE5_9ZZZZ</name>
<dbReference type="EMBL" id="UINC01068853">
    <property type="protein sequence ID" value="SVC01778.1"/>
    <property type="molecule type" value="Genomic_DNA"/>
</dbReference>
<sequence length="153" mass="17989">MPLEIERKFLVVSDDYRLTAKLVDIKQAYLSVDDNMAIRIRVEGIQASINIKSKKSERVNHEFEYVIPLDEAQFLIKMSPYLIIEKTRYLVEYKGKSWEVDEFHGDNEGLTVAEIELDEENEEFDMPSWLGDEVTADYRYLNSSLAKQPFRSW</sequence>
<feature type="domain" description="CYTH" evidence="1">
    <location>
        <begin position="2"/>
        <end position="147"/>
    </location>
</feature>
<organism evidence="2">
    <name type="scientific">marine metagenome</name>
    <dbReference type="NCBI Taxonomy" id="408172"/>
    <lineage>
        <taxon>unclassified sequences</taxon>
        <taxon>metagenomes</taxon>
        <taxon>ecological metagenomes</taxon>
    </lineage>
</organism>